<organism evidence="1 2">
    <name type="scientific">Aldrovandia affinis</name>
    <dbReference type="NCBI Taxonomy" id="143900"/>
    <lineage>
        <taxon>Eukaryota</taxon>
        <taxon>Metazoa</taxon>
        <taxon>Chordata</taxon>
        <taxon>Craniata</taxon>
        <taxon>Vertebrata</taxon>
        <taxon>Euteleostomi</taxon>
        <taxon>Actinopterygii</taxon>
        <taxon>Neopterygii</taxon>
        <taxon>Teleostei</taxon>
        <taxon>Notacanthiformes</taxon>
        <taxon>Halosauridae</taxon>
        <taxon>Aldrovandia</taxon>
    </lineage>
</organism>
<sequence length="72" mass="7900">MGKGRQAPRSRRCCVMFEIKEATGCTLRVNEVQARGMGKAAFGQEIPSNAWKQPFVSGGSIQKLSSDNKQIK</sequence>
<dbReference type="Proteomes" id="UP001221898">
    <property type="component" value="Unassembled WGS sequence"/>
</dbReference>
<evidence type="ECO:0000313" key="2">
    <source>
        <dbReference type="Proteomes" id="UP001221898"/>
    </source>
</evidence>
<reference evidence="1" key="1">
    <citation type="journal article" date="2023" name="Science">
        <title>Genome structures resolve the early diversification of teleost fishes.</title>
        <authorList>
            <person name="Parey E."/>
            <person name="Louis A."/>
            <person name="Montfort J."/>
            <person name="Bouchez O."/>
            <person name="Roques C."/>
            <person name="Iampietro C."/>
            <person name="Lluch J."/>
            <person name="Castinel A."/>
            <person name="Donnadieu C."/>
            <person name="Desvignes T."/>
            <person name="Floi Bucao C."/>
            <person name="Jouanno E."/>
            <person name="Wen M."/>
            <person name="Mejri S."/>
            <person name="Dirks R."/>
            <person name="Jansen H."/>
            <person name="Henkel C."/>
            <person name="Chen W.J."/>
            <person name="Zahm M."/>
            <person name="Cabau C."/>
            <person name="Klopp C."/>
            <person name="Thompson A.W."/>
            <person name="Robinson-Rechavi M."/>
            <person name="Braasch I."/>
            <person name="Lecointre G."/>
            <person name="Bobe J."/>
            <person name="Postlethwait J.H."/>
            <person name="Berthelot C."/>
            <person name="Roest Crollius H."/>
            <person name="Guiguen Y."/>
        </authorList>
    </citation>
    <scope>NUCLEOTIDE SEQUENCE</scope>
    <source>
        <strain evidence="1">NC1722</strain>
    </source>
</reference>
<proteinExistence type="predicted"/>
<dbReference type="AlphaFoldDB" id="A0AAD7R4M2"/>
<evidence type="ECO:0000313" key="1">
    <source>
        <dbReference type="EMBL" id="KAJ8362247.1"/>
    </source>
</evidence>
<gene>
    <name evidence="1" type="ORF">AAFF_G00386870</name>
</gene>
<comment type="caution">
    <text evidence="1">The sequence shown here is derived from an EMBL/GenBank/DDBJ whole genome shotgun (WGS) entry which is preliminary data.</text>
</comment>
<protein>
    <submittedName>
        <fullName evidence="1">Uncharacterized protein</fullName>
    </submittedName>
</protein>
<accession>A0AAD7R4M2</accession>
<keyword evidence="2" id="KW-1185">Reference proteome</keyword>
<name>A0AAD7R4M2_9TELE</name>
<dbReference type="EMBL" id="JAINUG010000718">
    <property type="protein sequence ID" value="KAJ8362247.1"/>
    <property type="molecule type" value="Genomic_DNA"/>
</dbReference>